<dbReference type="InterPro" id="IPR036179">
    <property type="entry name" value="Ig-like_dom_sf"/>
</dbReference>
<accession>A0A267E7X4</accession>
<sequence>MMKLILLMLLSLLICSASGEQMPRFVYSQSAKLLLVWNDVWEAGTQNSMVLLSSNSKITLRIRVDGVASGSGLKRTLLYSCPTKSSVGSINLTSVTTSPTSPLCSSDIAFTLRATATSDEFELTMSSSSLTYSTVFSSNVILTAKVEYSGGVLMSNNLTMWNLDPISDFPASSSSPSGYDRRFLTENSILLLTRMNLGSGEFNSTDFIDNRLVSAVQSAPMFFRQKLNLGAILHLDPSGCSNVQYDRAYMFTTYDSKITSVQMTRMKTMYLDRKTGQLWYSRCQLHHAVHQLYLDRGSPSAIGICLSVSFSGDVVPYAKISAVRERILSSDFSYSTCSEPRSGNCMLVPDTEQNVTIYSSMDNTPLVCPIVCADSATSFTFYQNGQKLIPASSDWSDFGAQGVRIARTSNIIEFSKDVTSSQAGEYRCIAGGASFTYYVSVVSMPTFSASIGGQTATVPSKVFAMQGESLSYSCGVTYSGLSSTVSLQPLFFLPSVSSSVLTWTEQSVASFNNFVSPSGSSAVSISTPAVGAGVQLMNVSIQSVPPQHPSFGYNFTHRFLCNATVSGTDAANLGMSSYGTQSGGDIVYVPRPTKENFVLGENNDCATQKCHLGNGATFNFALSREYSSYLNYIGVDVDLFLRIDNLLLTDVKILMSSNVSIIRSNWTSISYEILPITDEAVRTELQKRSSLTPVYNFRYRNGSEMGNAKIQKGRYGSPTVALGSKDCRTDPLCFYSTDFDASGSLSFLSVTLDFKKPQPPLSTANMTIMIVVIVVCVVLIIVLIVLVVYFAKREPAKSYALEEKELEQGRNPNAEAKDEEFKEYVRQSEAPGMRGDDIQMHGTAYDNSSFMYESVEPDQAVAAPENIQVEQTDQV</sequence>
<name>A0A267E7X4_9PLAT</name>
<evidence type="ECO:0000313" key="3">
    <source>
        <dbReference type="EMBL" id="PAA57695.1"/>
    </source>
</evidence>
<dbReference type="SUPFAM" id="SSF48726">
    <property type="entry name" value="Immunoglobulin"/>
    <property type="match status" value="1"/>
</dbReference>
<comment type="caution">
    <text evidence="3">The sequence shown here is derived from an EMBL/GenBank/DDBJ whole genome shotgun (WGS) entry which is preliminary data.</text>
</comment>
<feature type="chain" id="PRO_5012628067" description="Ig-like domain-containing protein" evidence="2">
    <location>
        <begin position="20"/>
        <end position="875"/>
    </location>
</feature>
<organism evidence="3 4">
    <name type="scientific">Macrostomum lignano</name>
    <dbReference type="NCBI Taxonomy" id="282301"/>
    <lineage>
        <taxon>Eukaryota</taxon>
        <taxon>Metazoa</taxon>
        <taxon>Spiralia</taxon>
        <taxon>Lophotrochozoa</taxon>
        <taxon>Platyhelminthes</taxon>
        <taxon>Rhabditophora</taxon>
        <taxon>Macrostomorpha</taxon>
        <taxon>Macrostomida</taxon>
        <taxon>Macrostomidae</taxon>
        <taxon>Macrostomum</taxon>
    </lineage>
</organism>
<gene>
    <name evidence="3" type="ORF">BOX15_Mlig009881g1</name>
</gene>
<keyword evidence="1" id="KW-0812">Transmembrane</keyword>
<evidence type="ECO:0000256" key="1">
    <source>
        <dbReference type="SAM" id="Phobius"/>
    </source>
</evidence>
<feature type="transmembrane region" description="Helical" evidence="1">
    <location>
        <begin position="766"/>
        <end position="791"/>
    </location>
</feature>
<protein>
    <recommendedName>
        <fullName evidence="5">Ig-like domain-containing protein</fullName>
    </recommendedName>
</protein>
<dbReference type="Proteomes" id="UP000215902">
    <property type="component" value="Unassembled WGS sequence"/>
</dbReference>
<keyword evidence="2" id="KW-0732">Signal</keyword>
<feature type="signal peptide" evidence="2">
    <location>
        <begin position="1"/>
        <end position="19"/>
    </location>
</feature>
<evidence type="ECO:0000256" key="2">
    <source>
        <dbReference type="SAM" id="SignalP"/>
    </source>
</evidence>
<dbReference type="EMBL" id="NIVC01002455">
    <property type="protein sequence ID" value="PAA57695.1"/>
    <property type="molecule type" value="Genomic_DNA"/>
</dbReference>
<evidence type="ECO:0008006" key="5">
    <source>
        <dbReference type="Google" id="ProtNLM"/>
    </source>
</evidence>
<keyword evidence="4" id="KW-1185">Reference proteome</keyword>
<dbReference type="AlphaFoldDB" id="A0A267E7X4"/>
<keyword evidence="1" id="KW-0472">Membrane</keyword>
<proteinExistence type="predicted"/>
<evidence type="ECO:0000313" key="4">
    <source>
        <dbReference type="Proteomes" id="UP000215902"/>
    </source>
</evidence>
<reference evidence="3 4" key="1">
    <citation type="submission" date="2017-06" db="EMBL/GenBank/DDBJ databases">
        <title>A platform for efficient transgenesis in Macrostomum lignano, a flatworm model organism for stem cell research.</title>
        <authorList>
            <person name="Berezikov E."/>
        </authorList>
    </citation>
    <scope>NUCLEOTIDE SEQUENCE [LARGE SCALE GENOMIC DNA]</scope>
    <source>
        <strain evidence="3">DV1</strain>
        <tissue evidence="3">Whole organism</tissue>
    </source>
</reference>
<keyword evidence="1" id="KW-1133">Transmembrane helix</keyword>